<organism evidence="2 3">
    <name type="scientific">Symbiochloris irregularis</name>
    <dbReference type="NCBI Taxonomy" id="706552"/>
    <lineage>
        <taxon>Eukaryota</taxon>
        <taxon>Viridiplantae</taxon>
        <taxon>Chlorophyta</taxon>
        <taxon>core chlorophytes</taxon>
        <taxon>Trebouxiophyceae</taxon>
        <taxon>Trebouxiales</taxon>
        <taxon>Trebouxiaceae</taxon>
        <taxon>Symbiochloris</taxon>
    </lineage>
</organism>
<protein>
    <submittedName>
        <fullName evidence="2">Uncharacterized protein</fullName>
    </submittedName>
</protein>
<dbReference type="AlphaFoldDB" id="A0AAW1NSX8"/>
<proteinExistence type="predicted"/>
<accession>A0AAW1NSX8</accession>
<feature type="compositionally biased region" description="Basic and acidic residues" evidence="1">
    <location>
        <begin position="255"/>
        <end position="264"/>
    </location>
</feature>
<reference evidence="2 3" key="1">
    <citation type="journal article" date="2024" name="Nat. Commun.">
        <title>Phylogenomics reveals the evolutionary origins of lichenization in chlorophyte algae.</title>
        <authorList>
            <person name="Puginier C."/>
            <person name="Libourel C."/>
            <person name="Otte J."/>
            <person name="Skaloud P."/>
            <person name="Haon M."/>
            <person name="Grisel S."/>
            <person name="Petersen M."/>
            <person name="Berrin J.G."/>
            <person name="Delaux P.M."/>
            <person name="Dal Grande F."/>
            <person name="Keller J."/>
        </authorList>
    </citation>
    <scope>NUCLEOTIDE SEQUENCE [LARGE SCALE GENOMIC DNA]</scope>
    <source>
        <strain evidence="2 3">SAG 2036</strain>
    </source>
</reference>
<dbReference type="InterPro" id="IPR040306">
    <property type="entry name" value="Os02g0753200-like"/>
</dbReference>
<keyword evidence="3" id="KW-1185">Reference proteome</keyword>
<sequence length="291" mass="30186">MTATEAEQHVQLGLGDYGSDSEGNSDGSPANTRAEQQKARGAAPDSEDDSYFDGSGSESEDSATKRRKAAEARLVDMAESAPGPAQPLPLPSPLDAMQKTAARPDFLNPEATRQLANPIHGNRPSLANAPASTAQQSTRGDDSGAKQGPGFDIARMAPPLKGQARPGANAVSARAVLSAAPTRNVPKDDSEDGGNAHGLSTAAQIAMLGGQWKPSAAEPLAGANGDSGVKRKATAAMGVSEFMEKGVGGAALPRNRQDRKDKEKLKRGKGQSSVGSWKTEAEMVLRQQYDS</sequence>
<feature type="compositionally biased region" description="Polar residues" evidence="1">
    <location>
        <begin position="21"/>
        <end position="34"/>
    </location>
</feature>
<feature type="region of interest" description="Disordered" evidence="1">
    <location>
        <begin position="244"/>
        <end position="291"/>
    </location>
</feature>
<comment type="caution">
    <text evidence="2">The sequence shown here is derived from an EMBL/GenBank/DDBJ whole genome shotgun (WGS) entry which is preliminary data.</text>
</comment>
<name>A0AAW1NSX8_9CHLO</name>
<gene>
    <name evidence="2" type="ORF">WJX73_003226</name>
</gene>
<dbReference type="PANTHER" id="PTHR35321">
    <property type="entry name" value="OS02G0753200 PROTEIN"/>
    <property type="match status" value="1"/>
</dbReference>
<evidence type="ECO:0000313" key="3">
    <source>
        <dbReference type="Proteomes" id="UP001465755"/>
    </source>
</evidence>
<evidence type="ECO:0000256" key="1">
    <source>
        <dbReference type="SAM" id="MobiDB-lite"/>
    </source>
</evidence>
<feature type="region of interest" description="Disordered" evidence="1">
    <location>
        <begin position="1"/>
        <end position="171"/>
    </location>
</feature>
<dbReference type="Proteomes" id="UP001465755">
    <property type="component" value="Unassembled WGS sequence"/>
</dbReference>
<dbReference type="EMBL" id="JALJOQ010000148">
    <property type="protein sequence ID" value="KAK9793707.1"/>
    <property type="molecule type" value="Genomic_DNA"/>
</dbReference>
<dbReference type="PANTHER" id="PTHR35321:SF1">
    <property type="entry name" value="OS02G0753200 PROTEIN"/>
    <property type="match status" value="1"/>
</dbReference>
<evidence type="ECO:0000313" key="2">
    <source>
        <dbReference type="EMBL" id="KAK9793707.1"/>
    </source>
</evidence>